<dbReference type="Gene3D" id="3.40.1000.70">
    <property type="entry name" value="PknH-like extracellular domain"/>
    <property type="match status" value="1"/>
</dbReference>
<keyword evidence="5" id="KW-1185">Reference proteome</keyword>
<proteinExistence type="predicted"/>
<dbReference type="AlphaFoldDB" id="A0A7I7Q0Z9"/>
<name>A0A7I7Q0Z9_9MYCO</name>
<accession>A0A7I7Q0Z9</accession>
<dbReference type="KEGG" id="msto:MSTO_60910"/>
<feature type="compositionally biased region" description="Low complexity" evidence="1">
    <location>
        <begin position="30"/>
        <end position="41"/>
    </location>
</feature>
<reference evidence="3 5" key="1">
    <citation type="journal article" date="2019" name="Emerg. Microbes Infect.">
        <title>Comprehensive subspecies identification of 175 nontuberculous mycobacteria species based on 7547 genomic profiles.</title>
        <authorList>
            <person name="Matsumoto Y."/>
            <person name="Kinjo T."/>
            <person name="Motooka D."/>
            <person name="Nabeya D."/>
            <person name="Jung N."/>
            <person name="Uechi K."/>
            <person name="Horii T."/>
            <person name="Iida T."/>
            <person name="Fujita J."/>
            <person name="Nakamura S."/>
        </authorList>
    </citation>
    <scope>NUCLEOTIDE SEQUENCE [LARGE SCALE GENOMIC DNA]</scope>
    <source>
        <strain evidence="3 5">JCM 17783</strain>
    </source>
</reference>
<evidence type="ECO:0000256" key="1">
    <source>
        <dbReference type="SAM" id="MobiDB-lite"/>
    </source>
</evidence>
<dbReference type="Proteomes" id="UP000467130">
    <property type="component" value="Chromosome"/>
</dbReference>
<feature type="region of interest" description="Disordered" evidence="1">
    <location>
        <begin position="66"/>
        <end position="89"/>
    </location>
</feature>
<evidence type="ECO:0000313" key="3">
    <source>
        <dbReference type="EMBL" id="BBY19811.1"/>
    </source>
</evidence>
<feature type="region of interest" description="Disordered" evidence="1">
    <location>
        <begin position="117"/>
        <end position="140"/>
    </location>
</feature>
<dbReference type="KEGG" id="msto:MSTO_00160"/>
<dbReference type="EMBL" id="AP022587">
    <property type="protein sequence ID" value="BBY25886.1"/>
    <property type="molecule type" value="Genomic_DNA"/>
</dbReference>
<reference evidence="3" key="2">
    <citation type="submission" date="2020-02" db="EMBL/GenBank/DDBJ databases">
        <authorList>
            <person name="Matsumoto Y."/>
            <person name="Motooka D."/>
            <person name="Nakamura S."/>
        </authorList>
    </citation>
    <scope>NUCLEOTIDE SEQUENCE</scope>
    <source>
        <strain evidence="3">JCM 17783</strain>
    </source>
</reference>
<evidence type="ECO:0000256" key="2">
    <source>
        <dbReference type="SAM" id="SignalP"/>
    </source>
</evidence>
<organism evidence="3 5">
    <name type="scientific">Mycobacterium stomatepiae</name>
    <dbReference type="NCBI Taxonomy" id="470076"/>
    <lineage>
        <taxon>Bacteria</taxon>
        <taxon>Bacillati</taxon>
        <taxon>Actinomycetota</taxon>
        <taxon>Actinomycetes</taxon>
        <taxon>Mycobacteriales</taxon>
        <taxon>Mycobacteriaceae</taxon>
        <taxon>Mycobacterium</taxon>
        <taxon>Mycobacterium simiae complex</taxon>
    </lineage>
</organism>
<evidence type="ECO:0000313" key="4">
    <source>
        <dbReference type="EMBL" id="BBY25886.1"/>
    </source>
</evidence>
<dbReference type="PROSITE" id="PS51257">
    <property type="entry name" value="PROKAR_LIPOPROTEIN"/>
    <property type="match status" value="1"/>
</dbReference>
<feature type="chain" id="PRO_5044657923" evidence="2">
    <location>
        <begin position="20"/>
        <end position="140"/>
    </location>
</feature>
<gene>
    <name evidence="3" type="ORF">MSTO_00160</name>
    <name evidence="4" type="ORF">MSTO_60910</name>
</gene>
<feature type="region of interest" description="Disordered" evidence="1">
    <location>
        <begin position="27"/>
        <end position="47"/>
    </location>
</feature>
<protein>
    <submittedName>
        <fullName evidence="3">Uncharacterized protein</fullName>
    </submittedName>
</protein>
<keyword evidence="2" id="KW-0732">Signal</keyword>
<dbReference type="InterPro" id="IPR038232">
    <property type="entry name" value="PknH-like_Extracell_sf"/>
</dbReference>
<evidence type="ECO:0000313" key="5">
    <source>
        <dbReference type="Proteomes" id="UP000467130"/>
    </source>
</evidence>
<sequence>MTRQLPALVAVAAAAMLIAGCDSNGGGTGTTSSWTAPSSSTKQALPPGSLQDLLLSETDVDGVLGVTGSRTDKVSDSLQEDPTAGVGPPGFRFPDECLYITGPGLARCIPTAGTPGFAGRESASPRPSQMVRPLTQTNTW</sequence>
<dbReference type="EMBL" id="AP022587">
    <property type="protein sequence ID" value="BBY19811.1"/>
    <property type="molecule type" value="Genomic_DNA"/>
</dbReference>
<dbReference type="RefSeq" id="WP_232073849.1">
    <property type="nucleotide sequence ID" value="NZ_AP022587.1"/>
</dbReference>
<feature type="signal peptide" evidence="2">
    <location>
        <begin position="1"/>
        <end position="19"/>
    </location>
</feature>